<dbReference type="Pfam" id="PF02770">
    <property type="entry name" value="Acyl-CoA_dh_M"/>
    <property type="match status" value="1"/>
</dbReference>
<dbReference type="Pfam" id="PF02771">
    <property type="entry name" value="Acyl-CoA_dh_N"/>
    <property type="match status" value="1"/>
</dbReference>
<reference evidence="9 10" key="1">
    <citation type="submission" date="2024-03" db="EMBL/GenBank/DDBJ databases">
        <title>Draft genome sequence of Pseudonocardia carboxydivorans JCM 14827.</title>
        <authorList>
            <person name="Duangmal K."/>
        </authorList>
    </citation>
    <scope>NUCLEOTIDE SEQUENCE [LARGE SCALE GENOMIC DNA]</scope>
    <source>
        <strain evidence="9 10">JCM 14827</strain>
    </source>
</reference>
<feature type="domain" description="Acyl-CoA oxidase/dehydrogenase middle" evidence="7">
    <location>
        <begin position="122"/>
        <end position="218"/>
    </location>
</feature>
<dbReference type="InterPro" id="IPR036250">
    <property type="entry name" value="AcylCo_DH-like_C"/>
</dbReference>
<keyword evidence="3 5" id="KW-0285">Flavoprotein</keyword>
<comment type="caution">
    <text evidence="9">The sequence shown here is derived from an EMBL/GenBank/DDBJ whole genome shotgun (WGS) entry which is preliminary data.</text>
</comment>
<evidence type="ECO:0000256" key="3">
    <source>
        <dbReference type="ARBA" id="ARBA00022630"/>
    </source>
</evidence>
<dbReference type="Pfam" id="PF00441">
    <property type="entry name" value="Acyl-CoA_dh_1"/>
    <property type="match status" value="1"/>
</dbReference>
<dbReference type="SUPFAM" id="SSF47203">
    <property type="entry name" value="Acyl-CoA dehydrogenase C-terminal domain-like"/>
    <property type="match status" value="1"/>
</dbReference>
<name>A0ABU9ADX3_PSEA5</name>
<keyword evidence="10" id="KW-1185">Reference proteome</keyword>
<evidence type="ECO:0000259" key="6">
    <source>
        <dbReference type="Pfam" id="PF00441"/>
    </source>
</evidence>
<sequence>MDFRFTDEQRLYRDTLRAFVDKEIVPVAREWEQSGRYPTEIVEGMRKLGLFGLAVPESYGGLAADTVSFALTFEEISRGWMGIAGILGSHSVSCFLLANHGTEEQKQRYLPELATGARRTGIALTEPGAGTDLQGIRTTARRDGDDYVIDGTKMWITNARHADPLPVLVKTDPSASPAHKGMSILLVEAGTPGFEVTADIGKLGYKGTESCEVVLDGVRVPSSQLLGGIEGRGLQQALSSLETGRINIAARSVGIAQRAYDEALTYAREREAFGRPIGDFQAVQQRLAQTAVRLQAARLMTYWAASRMDDGVRMDTESGMAKIFASEQALECALDAMRIHGGYGYSTEFEVERLYRDAPLMSIGEGTNDVLRGVVAKALLSGKATVR</sequence>
<comment type="similarity">
    <text evidence="2 5">Belongs to the acyl-CoA dehydrogenase family.</text>
</comment>
<proteinExistence type="inferred from homology"/>
<dbReference type="InterPro" id="IPR009100">
    <property type="entry name" value="AcylCoA_DH/oxidase_NM_dom_sf"/>
</dbReference>
<dbReference type="InterPro" id="IPR006089">
    <property type="entry name" value="Acyl-CoA_DH_CS"/>
</dbReference>
<feature type="domain" description="Acyl-CoA dehydrogenase/oxidase C-terminal" evidence="6">
    <location>
        <begin position="231"/>
        <end position="380"/>
    </location>
</feature>
<evidence type="ECO:0000313" key="10">
    <source>
        <dbReference type="Proteomes" id="UP001367513"/>
    </source>
</evidence>
<dbReference type="InterPro" id="IPR006091">
    <property type="entry name" value="Acyl-CoA_Oxase/DH_mid-dom"/>
</dbReference>
<dbReference type="Gene3D" id="2.40.110.10">
    <property type="entry name" value="Butyryl-CoA Dehydrogenase, subunit A, domain 2"/>
    <property type="match status" value="1"/>
</dbReference>
<comment type="cofactor">
    <cofactor evidence="1 5">
        <name>FAD</name>
        <dbReference type="ChEBI" id="CHEBI:57692"/>
    </cofactor>
</comment>
<dbReference type="SUPFAM" id="SSF56645">
    <property type="entry name" value="Acyl-CoA dehydrogenase NM domain-like"/>
    <property type="match status" value="1"/>
</dbReference>
<evidence type="ECO:0000259" key="7">
    <source>
        <dbReference type="Pfam" id="PF02770"/>
    </source>
</evidence>
<dbReference type="InterPro" id="IPR013786">
    <property type="entry name" value="AcylCoA_DH/ox_N"/>
</dbReference>
<dbReference type="RefSeq" id="WP_346106080.1">
    <property type="nucleotide sequence ID" value="NZ_BAAAOD010000052.1"/>
</dbReference>
<dbReference type="EMBL" id="JBBPIX010000005">
    <property type="protein sequence ID" value="MEK6464619.1"/>
    <property type="molecule type" value="Genomic_DNA"/>
</dbReference>
<dbReference type="InterPro" id="IPR009075">
    <property type="entry name" value="AcylCo_DH/oxidase_C"/>
</dbReference>
<protein>
    <submittedName>
        <fullName evidence="9">Acyl-CoA dehydrogenase family protein</fullName>
    </submittedName>
</protein>
<evidence type="ECO:0000256" key="1">
    <source>
        <dbReference type="ARBA" id="ARBA00001974"/>
    </source>
</evidence>
<keyword evidence="4 5" id="KW-0274">FAD</keyword>
<evidence type="ECO:0000256" key="4">
    <source>
        <dbReference type="ARBA" id="ARBA00022827"/>
    </source>
</evidence>
<organism evidence="9 10">
    <name type="scientific">Pseudonocardia alni subsp. carboxydivorans</name>
    <dbReference type="NCBI Taxonomy" id="415010"/>
    <lineage>
        <taxon>Bacteria</taxon>
        <taxon>Bacillati</taxon>
        <taxon>Actinomycetota</taxon>
        <taxon>Actinomycetes</taxon>
        <taxon>Pseudonocardiales</taxon>
        <taxon>Pseudonocardiaceae</taxon>
        <taxon>Pseudonocardia</taxon>
    </lineage>
</organism>
<dbReference type="Gene3D" id="1.20.140.10">
    <property type="entry name" value="Butyryl-CoA Dehydrogenase, subunit A, domain 3"/>
    <property type="match status" value="1"/>
</dbReference>
<gene>
    <name evidence="9" type="ORF">WG925_12800</name>
</gene>
<feature type="domain" description="Acyl-CoA dehydrogenase/oxidase N-terminal" evidence="8">
    <location>
        <begin position="6"/>
        <end position="116"/>
    </location>
</feature>
<dbReference type="PANTHER" id="PTHR43884:SF12">
    <property type="entry name" value="ISOVALERYL-COA DEHYDROGENASE, MITOCHONDRIAL-RELATED"/>
    <property type="match status" value="1"/>
</dbReference>
<dbReference type="Proteomes" id="UP001367513">
    <property type="component" value="Unassembled WGS sequence"/>
</dbReference>
<evidence type="ECO:0000256" key="5">
    <source>
        <dbReference type="RuleBase" id="RU362125"/>
    </source>
</evidence>
<evidence type="ECO:0000313" key="9">
    <source>
        <dbReference type="EMBL" id="MEK6464619.1"/>
    </source>
</evidence>
<keyword evidence="5" id="KW-0560">Oxidoreductase</keyword>
<dbReference type="InterPro" id="IPR046373">
    <property type="entry name" value="Acyl-CoA_Oxase/DH_mid-dom_sf"/>
</dbReference>
<dbReference type="InterPro" id="IPR037069">
    <property type="entry name" value="AcylCoA_DH/ox_N_sf"/>
</dbReference>
<evidence type="ECO:0000259" key="8">
    <source>
        <dbReference type="Pfam" id="PF02771"/>
    </source>
</evidence>
<dbReference type="PIRSF" id="PIRSF016578">
    <property type="entry name" value="HsaA"/>
    <property type="match status" value="1"/>
</dbReference>
<dbReference type="Gene3D" id="1.10.540.10">
    <property type="entry name" value="Acyl-CoA dehydrogenase/oxidase, N-terminal domain"/>
    <property type="match status" value="1"/>
</dbReference>
<dbReference type="PROSITE" id="PS00072">
    <property type="entry name" value="ACYL_COA_DH_1"/>
    <property type="match status" value="1"/>
</dbReference>
<accession>A0ABU9ADX3</accession>
<dbReference type="PANTHER" id="PTHR43884">
    <property type="entry name" value="ACYL-COA DEHYDROGENASE"/>
    <property type="match status" value="1"/>
</dbReference>
<evidence type="ECO:0000256" key="2">
    <source>
        <dbReference type="ARBA" id="ARBA00009347"/>
    </source>
</evidence>